<dbReference type="InterPro" id="IPR011051">
    <property type="entry name" value="RmlC_Cupin_sf"/>
</dbReference>
<reference evidence="2" key="1">
    <citation type="journal article" date="2019" name="Int. J. Syst. Evol. Microbiol.">
        <title>The Global Catalogue of Microorganisms (GCM) 10K type strain sequencing project: providing services to taxonomists for standard genome sequencing and annotation.</title>
        <authorList>
            <consortium name="The Broad Institute Genomics Platform"/>
            <consortium name="The Broad Institute Genome Sequencing Center for Infectious Disease"/>
            <person name="Wu L."/>
            <person name="Ma J."/>
        </authorList>
    </citation>
    <scope>NUCLEOTIDE SEQUENCE [LARGE SCALE GENOMIC DNA]</scope>
    <source>
        <strain evidence="2">CCUG 57401</strain>
    </source>
</reference>
<dbReference type="CDD" id="cd20293">
    <property type="entry name" value="cupin_HutD_N"/>
    <property type="match status" value="1"/>
</dbReference>
<sequence>MNWQIVRLDDVAATPWRNGGGVTRELLAWPGAQDWRVRMSVAQVTRDGPFSRFDGVQRWFAVLAGAGVRLRLDGAAHVLTQRSAPFVFDGAADTDCRLLAGPTQDFNLMLRQCTGRMQRLQGRHAFGCGAGALVAVYGAGNAALLDVGGGQTQIAPQTLAWRILDAGGPVQVEAADALWMEIAP</sequence>
<dbReference type="Gene3D" id="2.60.120.10">
    <property type="entry name" value="Jelly Rolls"/>
    <property type="match status" value="1"/>
</dbReference>
<dbReference type="SUPFAM" id="SSF51182">
    <property type="entry name" value="RmlC-like cupins"/>
    <property type="match status" value="1"/>
</dbReference>
<gene>
    <name evidence="1" type="ORF">ACFPOE_23670</name>
</gene>
<comment type="caution">
    <text evidence="1">The sequence shown here is derived from an EMBL/GenBank/DDBJ whole genome shotgun (WGS) entry which is preliminary data.</text>
</comment>
<dbReference type="Proteomes" id="UP001596037">
    <property type="component" value="Unassembled WGS sequence"/>
</dbReference>
<dbReference type="EMBL" id="JBHSMF010000015">
    <property type="protein sequence ID" value="MFC5500562.1"/>
    <property type="molecule type" value="Genomic_DNA"/>
</dbReference>
<dbReference type="InterPro" id="IPR014710">
    <property type="entry name" value="RmlC-like_jellyroll"/>
</dbReference>
<dbReference type="PANTHER" id="PTHR37943">
    <property type="entry name" value="PROTEIN VES"/>
    <property type="match status" value="1"/>
</dbReference>
<dbReference type="Pfam" id="PF05962">
    <property type="entry name" value="HutD"/>
    <property type="match status" value="1"/>
</dbReference>
<protein>
    <submittedName>
        <fullName evidence="1">HutD family protein</fullName>
    </submittedName>
</protein>
<evidence type="ECO:0000313" key="1">
    <source>
        <dbReference type="EMBL" id="MFC5500562.1"/>
    </source>
</evidence>
<name>A0ABW0NKL4_9BURK</name>
<evidence type="ECO:0000313" key="2">
    <source>
        <dbReference type="Proteomes" id="UP001596037"/>
    </source>
</evidence>
<dbReference type="PANTHER" id="PTHR37943:SF1">
    <property type="entry name" value="PROTEIN VES"/>
    <property type="match status" value="1"/>
</dbReference>
<dbReference type="RefSeq" id="WP_376852807.1">
    <property type="nucleotide sequence ID" value="NZ_JBHSMF010000015.1"/>
</dbReference>
<keyword evidence="2" id="KW-1185">Reference proteome</keyword>
<proteinExistence type="predicted"/>
<dbReference type="InterPro" id="IPR010282">
    <property type="entry name" value="Uncharacterised_HutD/Ves"/>
</dbReference>
<accession>A0ABW0NKL4</accession>
<organism evidence="1 2">
    <name type="scientific">Caenimonas terrae</name>
    <dbReference type="NCBI Taxonomy" id="696074"/>
    <lineage>
        <taxon>Bacteria</taxon>
        <taxon>Pseudomonadati</taxon>
        <taxon>Pseudomonadota</taxon>
        <taxon>Betaproteobacteria</taxon>
        <taxon>Burkholderiales</taxon>
        <taxon>Comamonadaceae</taxon>
        <taxon>Caenimonas</taxon>
    </lineage>
</organism>